<protein>
    <recommendedName>
        <fullName evidence="9">DUF1292 domain-containing protein</fullName>
    </recommendedName>
</protein>
<gene>
    <name evidence="2" type="ORF">BEH84_01236</name>
    <name evidence="3" type="ORF">BEI59_11020</name>
    <name evidence="1" type="ORF">BEI61_01356</name>
    <name evidence="4" type="ORF">BEI63_06565</name>
</gene>
<dbReference type="Proteomes" id="UP000094067">
    <property type="component" value="Unassembled WGS sequence"/>
</dbReference>
<reference evidence="3 6" key="3">
    <citation type="submission" date="2016-08" db="EMBL/GenBank/DDBJ databases">
        <authorList>
            <person name="Seilhamer J.J."/>
        </authorList>
    </citation>
    <scope>NUCLEOTIDE SEQUENCE [LARGE SCALE GENOMIC DNA]</scope>
    <source>
        <strain evidence="3 6">NML150140-1</strain>
    </source>
</reference>
<evidence type="ECO:0000313" key="6">
    <source>
        <dbReference type="Proteomes" id="UP000094271"/>
    </source>
</evidence>
<keyword evidence="7" id="KW-1185">Reference proteome</keyword>
<dbReference type="EMBL" id="MEHA01000006">
    <property type="protein sequence ID" value="ODR52548.1"/>
    <property type="molecule type" value="Genomic_DNA"/>
</dbReference>
<evidence type="ECO:0000313" key="2">
    <source>
        <dbReference type="EMBL" id="ODM13520.1"/>
    </source>
</evidence>
<evidence type="ECO:0000313" key="3">
    <source>
        <dbReference type="EMBL" id="ODR52548.1"/>
    </source>
</evidence>
<dbReference type="RefSeq" id="WP_009251467.1">
    <property type="nucleotide sequence ID" value="NZ_BAABXS010000005.1"/>
</dbReference>
<evidence type="ECO:0000313" key="7">
    <source>
        <dbReference type="Proteomes" id="UP000094869"/>
    </source>
</evidence>
<accession>A0A1E3UJM2</accession>
<evidence type="ECO:0000313" key="4">
    <source>
        <dbReference type="EMBL" id="ODR59184.1"/>
    </source>
</evidence>
<evidence type="ECO:0000313" key="1">
    <source>
        <dbReference type="EMBL" id="ODM05468.1"/>
    </source>
</evidence>
<dbReference type="EMBL" id="MCGI01000001">
    <property type="protein sequence ID" value="ODM13520.1"/>
    <property type="molecule type" value="Genomic_DNA"/>
</dbReference>
<dbReference type="OrthoDB" id="1934714at2"/>
<organism evidence="3 6">
    <name type="scientific">Eisenbergiella tayi</name>
    <dbReference type="NCBI Taxonomy" id="1432052"/>
    <lineage>
        <taxon>Bacteria</taxon>
        <taxon>Bacillati</taxon>
        <taxon>Bacillota</taxon>
        <taxon>Clostridia</taxon>
        <taxon>Lachnospirales</taxon>
        <taxon>Lachnospiraceae</taxon>
        <taxon>Eisenbergiella</taxon>
    </lineage>
</organism>
<evidence type="ECO:0000313" key="5">
    <source>
        <dbReference type="Proteomes" id="UP000094067"/>
    </source>
</evidence>
<comment type="caution">
    <text evidence="3">The sequence shown here is derived from an EMBL/GenBank/DDBJ whole genome shotgun (WGS) entry which is preliminary data.</text>
</comment>
<dbReference type="GeneID" id="93299733"/>
<reference evidence="4 7" key="2">
    <citation type="submission" date="2016-08" db="EMBL/GenBank/DDBJ databases">
        <title>Characterization of Isolates of Eisenbergiella tayi Derived from Blood Cultures, Using Whole Genome Sequencing.</title>
        <authorList>
            <person name="Bernier A.-M."/>
            <person name="Burdz T."/>
            <person name="Wiebe D."/>
            <person name="Bernard K."/>
        </authorList>
    </citation>
    <scope>NUCLEOTIDE SEQUENCE [LARGE SCALE GENOMIC DNA]</scope>
    <source>
        <strain evidence="4 7">NML120146</strain>
    </source>
</reference>
<dbReference type="Proteomes" id="UP000094271">
    <property type="component" value="Unassembled WGS sequence"/>
</dbReference>
<evidence type="ECO:0008006" key="9">
    <source>
        <dbReference type="Google" id="ProtNLM"/>
    </source>
</evidence>
<dbReference type="Proteomes" id="UP000094869">
    <property type="component" value="Unassembled WGS sequence"/>
</dbReference>
<evidence type="ECO:0000313" key="8">
    <source>
        <dbReference type="Proteomes" id="UP000095003"/>
    </source>
</evidence>
<dbReference type="PATRIC" id="fig|1432052.3.peg.1354"/>
<dbReference type="InterPro" id="IPR009711">
    <property type="entry name" value="UPF0473"/>
</dbReference>
<reference evidence="5 8" key="1">
    <citation type="submission" date="2016-07" db="EMBL/GenBank/DDBJ databases">
        <title>Characterization of isolates of Eisenbergiella tayi derived from blood cultures, using whole genome sequencing.</title>
        <authorList>
            <person name="Burdz T."/>
            <person name="Wiebe D."/>
            <person name="Huynh C."/>
            <person name="Bernard K."/>
        </authorList>
    </citation>
    <scope>NUCLEOTIDE SEQUENCE [LARGE SCALE GENOMIC DNA]</scope>
    <source>
        <strain evidence="1 5">NML 110608</strain>
        <strain evidence="2 8">NML 120489</strain>
    </source>
</reference>
<dbReference type="EMBL" id="MCGH01000002">
    <property type="protein sequence ID" value="ODM05468.1"/>
    <property type="molecule type" value="Genomic_DNA"/>
</dbReference>
<dbReference type="Proteomes" id="UP000095003">
    <property type="component" value="Unassembled WGS sequence"/>
</dbReference>
<dbReference type="Pfam" id="PF06949">
    <property type="entry name" value="DUF1292"/>
    <property type="match status" value="1"/>
</dbReference>
<dbReference type="AlphaFoldDB" id="A0A1E3UJM2"/>
<sequence>MDKIEFSLENGEKTEFYVLEQTRLGGCDYILVTDTVDEEEGEALILKDISAPEDKDAIYEIVDDERELDAVAEIFSDMLDDIDLEK</sequence>
<proteinExistence type="predicted"/>
<dbReference type="EMBL" id="MEHD01000015">
    <property type="protein sequence ID" value="ODR59184.1"/>
    <property type="molecule type" value="Genomic_DNA"/>
</dbReference>
<name>A0A1E3UJM2_9FIRM</name>